<dbReference type="InterPro" id="IPR002938">
    <property type="entry name" value="FAD-bd"/>
</dbReference>
<evidence type="ECO:0000256" key="3">
    <source>
        <dbReference type="ARBA" id="ARBA00022827"/>
    </source>
</evidence>
<dbReference type="PRINTS" id="PR00420">
    <property type="entry name" value="RNGMNOXGNASE"/>
</dbReference>
<evidence type="ECO:0000313" key="8">
    <source>
        <dbReference type="EMBL" id="RDW56653.1"/>
    </source>
</evidence>
<accession>A0A3D8Q489</accession>
<comment type="caution">
    <text evidence="8">The sequence shown here is derived from an EMBL/GenBank/DDBJ whole genome shotgun (WGS) entry which is preliminary data.</text>
</comment>
<feature type="domain" description="FAD-binding" evidence="7">
    <location>
        <begin position="8"/>
        <end position="198"/>
    </location>
</feature>
<dbReference type="OrthoDB" id="425534at2759"/>
<gene>
    <name evidence="8" type="ORF">BP6252_14066</name>
</gene>
<feature type="domain" description="AB hydrolase-1" evidence="6">
    <location>
        <begin position="483"/>
        <end position="690"/>
    </location>
</feature>
<dbReference type="InterPro" id="IPR029058">
    <property type="entry name" value="AB_hydrolase_fold"/>
</dbReference>
<evidence type="ECO:0000259" key="7">
    <source>
        <dbReference type="Pfam" id="PF01494"/>
    </source>
</evidence>
<keyword evidence="2" id="KW-0285">Flavoprotein</keyword>
<evidence type="ECO:0000256" key="1">
    <source>
        <dbReference type="ARBA" id="ARBA00007992"/>
    </source>
</evidence>
<dbReference type="EMBL" id="PDLM01000036">
    <property type="protein sequence ID" value="RDW56653.1"/>
    <property type="molecule type" value="Genomic_DNA"/>
</dbReference>
<dbReference type="Gene3D" id="3.50.50.60">
    <property type="entry name" value="FAD/NAD(P)-binding domain"/>
    <property type="match status" value="1"/>
</dbReference>
<dbReference type="InterPro" id="IPR036188">
    <property type="entry name" value="FAD/NAD-bd_sf"/>
</dbReference>
<evidence type="ECO:0008006" key="10">
    <source>
        <dbReference type="Google" id="ProtNLM"/>
    </source>
</evidence>
<dbReference type="Proteomes" id="UP000256645">
    <property type="component" value="Unassembled WGS sequence"/>
</dbReference>
<dbReference type="GO" id="GO:0004497">
    <property type="term" value="F:monooxygenase activity"/>
    <property type="evidence" value="ECO:0007669"/>
    <property type="project" value="UniProtKB-KW"/>
</dbReference>
<organism evidence="8 9">
    <name type="scientific">Coleophoma cylindrospora</name>
    <dbReference type="NCBI Taxonomy" id="1849047"/>
    <lineage>
        <taxon>Eukaryota</taxon>
        <taxon>Fungi</taxon>
        <taxon>Dikarya</taxon>
        <taxon>Ascomycota</taxon>
        <taxon>Pezizomycotina</taxon>
        <taxon>Leotiomycetes</taxon>
        <taxon>Helotiales</taxon>
        <taxon>Dermateaceae</taxon>
        <taxon>Coleophoma</taxon>
    </lineage>
</organism>
<dbReference type="GO" id="GO:0071949">
    <property type="term" value="F:FAD binding"/>
    <property type="evidence" value="ECO:0007669"/>
    <property type="project" value="InterPro"/>
</dbReference>
<keyword evidence="5" id="KW-0503">Monooxygenase</keyword>
<keyword evidence="3" id="KW-0274">FAD</keyword>
<dbReference type="InterPro" id="IPR050493">
    <property type="entry name" value="FAD-dep_Monooxygenase_BioMet"/>
</dbReference>
<dbReference type="Gene3D" id="3.40.50.1820">
    <property type="entry name" value="alpha/beta hydrolase"/>
    <property type="match status" value="1"/>
</dbReference>
<evidence type="ECO:0000256" key="5">
    <source>
        <dbReference type="ARBA" id="ARBA00023033"/>
    </source>
</evidence>
<evidence type="ECO:0000256" key="2">
    <source>
        <dbReference type="ARBA" id="ARBA00022630"/>
    </source>
</evidence>
<sequence length="835" mass="92478">MPSESLQLHVIVVGGGICGLGCAIGLRRAGHRVTVYERYPANADAGAGIVLRPNAVRVLKQWDLDLDSVGALRYKIGALIDGTSLNVLLPVSLAEQADGLTQMNTTRSDLRMLLRSGVERNEEGRGSIEIIYGMEVVDYDADRPAVQFADGTWESADLVVACDGVKSEAINKIAGKGSPAIPTGFSAFRLLLSDAELKVVANEFIDNELISARFDKDSGTIWFATSPSRVFVWWTCRFGTTHAFDILIPDNETYASSEEWLAKCDQTVLLNEFSHWHPLFKRLLETAQEPLLYKVVDREPIDVLYKGGLVALGDALHPMGPYMGSGGSQSIEDAGVLEVCFTGLTDKSQISGRLEILQRLRVPRYASIQMGSTVRTDEPNRDVRFKEVFNTCRRWFQGEDQSHLENRMSFGAWIDSYDAREETRAVQKPTPHLVYTPCFAEYECARLEVPLDWNETNPGPRAAIAIIRLPAQVPVTNLRYGGAVLINPGGPGSSGVNEVLSRGKSFQSIADMRNTSLTLDDSLKYFDLIGFDPRGVNNSTPHLHCFPDAMVRQIWDAQASAEGLFESTDHSFNLMWARAKALGQACSDDGTGIAQFMNTPVVVADMVAIIERHGQWREQEARRLLNRAEDKSSDKTLAIMERTRWRRGEELLQYWGFSYGTILGQTFAALQPSRVSRLVLDDVADMGDYYRGDWMKNLLLADQTVDKFYEYCHQAGPSNCAFYSGSSAQDIKKRLDNLLRAIKEDPVPIGVSGIHGPEIFTYSDVILAIRESLYEPLDHFPRIATLLAALANPVSSSSAEVIAEHKSRADYRITHQSSGDGEFVPTAIFVATPPI</sequence>
<dbReference type="Pfam" id="PF01494">
    <property type="entry name" value="FAD_binding_3"/>
    <property type="match status" value="1"/>
</dbReference>
<dbReference type="SUPFAM" id="SSF53474">
    <property type="entry name" value="alpha/beta-Hydrolases"/>
    <property type="match status" value="1"/>
</dbReference>
<dbReference type="PANTHER" id="PTHR13789:SF215">
    <property type="entry name" value="FAD-BINDING DOMAIN-CONTAINING PROTEIN-RELATED"/>
    <property type="match status" value="1"/>
</dbReference>
<comment type="similarity">
    <text evidence="1">Belongs to the paxM FAD-dependent monooxygenase family.</text>
</comment>
<dbReference type="Pfam" id="PF00561">
    <property type="entry name" value="Abhydrolase_1"/>
    <property type="match status" value="1"/>
</dbReference>
<evidence type="ECO:0000313" key="9">
    <source>
        <dbReference type="Proteomes" id="UP000256645"/>
    </source>
</evidence>
<proteinExistence type="inferred from homology"/>
<evidence type="ECO:0000256" key="4">
    <source>
        <dbReference type="ARBA" id="ARBA00023002"/>
    </source>
</evidence>
<reference evidence="8 9" key="1">
    <citation type="journal article" date="2018" name="IMA Fungus">
        <title>IMA Genome-F 9: Draft genome sequence of Annulohypoxylon stygium, Aspergillus mulundensis, Berkeleyomyces basicola (syn. Thielaviopsis basicola), Ceratocystis smalleyi, two Cercospora beticola strains, Coleophoma cylindrospora, Fusarium fracticaudum, Phialophora cf. hyalina, and Morchella septimelata.</title>
        <authorList>
            <person name="Wingfield B.D."/>
            <person name="Bills G.F."/>
            <person name="Dong Y."/>
            <person name="Huang W."/>
            <person name="Nel W.J."/>
            <person name="Swalarsk-Parry B.S."/>
            <person name="Vaghefi N."/>
            <person name="Wilken P.M."/>
            <person name="An Z."/>
            <person name="de Beer Z.W."/>
            <person name="De Vos L."/>
            <person name="Chen L."/>
            <person name="Duong T.A."/>
            <person name="Gao Y."/>
            <person name="Hammerbacher A."/>
            <person name="Kikkert J.R."/>
            <person name="Li Y."/>
            <person name="Li H."/>
            <person name="Li K."/>
            <person name="Li Q."/>
            <person name="Liu X."/>
            <person name="Ma X."/>
            <person name="Naidoo K."/>
            <person name="Pethybridge S.J."/>
            <person name="Sun J."/>
            <person name="Steenkamp E.T."/>
            <person name="van der Nest M.A."/>
            <person name="van Wyk S."/>
            <person name="Wingfield M.J."/>
            <person name="Xiong C."/>
            <person name="Yue Q."/>
            <person name="Zhang X."/>
        </authorList>
    </citation>
    <scope>NUCLEOTIDE SEQUENCE [LARGE SCALE GENOMIC DNA]</scope>
    <source>
        <strain evidence="8 9">BP6252</strain>
    </source>
</reference>
<protein>
    <recommendedName>
        <fullName evidence="10">FAD-binding domain-containing protein</fullName>
    </recommendedName>
</protein>
<dbReference type="AlphaFoldDB" id="A0A3D8Q489"/>
<evidence type="ECO:0000259" key="6">
    <source>
        <dbReference type="Pfam" id="PF00561"/>
    </source>
</evidence>
<dbReference type="PANTHER" id="PTHR13789">
    <property type="entry name" value="MONOOXYGENASE"/>
    <property type="match status" value="1"/>
</dbReference>
<dbReference type="STRING" id="1849047.A0A3D8Q489"/>
<dbReference type="SUPFAM" id="SSF51905">
    <property type="entry name" value="FAD/NAD(P)-binding domain"/>
    <property type="match status" value="1"/>
</dbReference>
<dbReference type="InterPro" id="IPR000073">
    <property type="entry name" value="AB_hydrolase_1"/>
</dbReference>
<keyword evidence="9" id="KW-1185">Reference proteome</keyword>
<keyword evidence="4" id="KW-0560">Oxidoreductase</keyword>
<name>A0A3D8Q489_9HELO</name>